<organism evidence="1 2">
    <name type="scientific">Glycomyces terrestris</name>
    <dbReference type="NCBI Taxonomy" id="2493553"/>
    <lineage>
        <taxon>Bacteria</taxon>
        <taxon>Bacillati</taxon>
        <taxon>Actinomycetota</taxon>
        <taxon>Actinomycetes</taxon>
        <taxon>Glycomycetales</taxon>
        <taxon>Glycomycetaceae</taxon>
        <taxon>Glycomyces</taxon>
    </lineage>
</organism>
<name>A0A426V0L3_9ACTN</name>
<keyword evidence="2" id="KW-1185">Reference proteome</keyword>
<dbReference type="AlphaFoldDB" id="A0A426V0L3"/>
<accession>A0A426V0L3</accession>
<dbReference type="EMBL" id="RSEB01000002">
    <property type="protein sequence ID" value="RRS00418.1"/>
    <property type="molecule type" value="Genomic_DNA"/>
</dbReference>
<reference evidence="1 2" key="1">
    <citation type="submission" date="2018-12" db="EMBL/GenBank/DDBJ databases">
        <title>Glycomyces sp. YIM 121974 draft genome.</title>
        <authorList>
            <person name="Li Q."/>
        </authorList>
    </citation>
    <scope>NUCLEOTIDE SEQUENCE [LARGE SCALE GENOMIC DNA]</scope>
    <source>
        <strain evidence="1 2">YIM 121974</strain>
    </source>
</reference>
<sequence>MSIAYLDRFENLVGRSDLSHAVRNWMAVEDQLEIEFPRDYKEWSSNYNTIVICHELTVFNYFDEVSRLAADLLQITSRYEGSRDGFTFQRDQVYDAGGINTGSKEPLPLYPNPGGLLLWAENSSCSYFWDTSNSNPDKWNVVVTDNEEYWQEFDMGFMKFLVKFILHELPFPEGLSRQWPWIPAYQECIGTESNRLQFTTPVRWREYFEESYRQDQMNLGGLEWVERFR</sequence>
<proteinExistence type="predicted"/>
<evidence type="ECO:0000313" key="1">
    <source>
        <dbReference type="EMBL" id="RRS00418.1"/>
    </source>
</evidence>
<protein>
    <recommendedName>
        <fullName evidence="3">SMI1/KNR4 family protein</fullName>
    </recommendedName>
</protein>
<dbReference type="SUPFAM" id="SSF160631">
    <property type="entry name" value="SMI1/KNR4-like"/>
    <property type="match status" value="1"/>
</dbReference>
<dbReference type="InterPro" id="IPR037883">
    <property type="entry name" value="Knr4/Smi1-like_sf"/>
</dbReference>
<dbReference type="Gene3D" id="3.40.1580.10">
    <property type="entry name" value="SMI1/KNR4-like"/>
    <property type="match status" value="1"/>
</dbReference>
<evidence type="ECO:0008006" key="3">
    <source>
        <dbReference type="Google" id="ProtNLM"/>
    </source>
</evidence>
<dbReference type="Proteomes" id="UP000277256">
    <property type="component" value="Unassembled WGS sequence"/>
</dbReference>
<evidence type="ECO:0000313" key="2">
    <source>
        <dbReference type="Proteomes" id="UP000277256"/>
    </source>
</evidence>
<comment type="caution">
    <text evidence="1">The sequence shown here is derived from an EMBL/GenBank/DDBJ whole genome shotgun (WGS) entry which is preliminary data.</text>
</comment>
<dbReference type="Pfam" id="PF14568">
    <property type="entry name" value="SUKH_6"/>
    <property type="match status" value="1"/>
</dbReference>
<gene>
    <name evidence="1" type="ORF">EIW28_07575</name>
</gene>